<dbReference type="HOGENOM" id="CLU_888918_0_0_1"/>
<dbReference type="STRING" id="1036808.A0A0C3DEM1"/>
<accession>A0A0C3DEM1</accession>
<evidence type="ECO:0008006" key="3">
    <source>
        <dbReference type="Google" id="ProtNLM"/>
    </source>
</evidence>
<organism evidence="1 2">
    <name type="scientific">Scleroderma citrinum Foug A</name>
    <dbReference type="NCBI Taxonomy" id="1036808"/>
    <lineage>
        <taxon>Eukaryota</taxon>
        <taxon>Fungi</taxon>
        <taxon>Dikarya</taxon>
        <taxon>Basidiomycota</taxon>
        <taxon>Agaricomycotina</taxon>
        <taxon>Agaricomycetes</taxon>
        <taxon>Agaricomycetidae</taxon>
        <taxon>Boletales</taxon>
        <taxon>Sclerodermatineae</taxon>
        <taxon>Sclerodermataceae</taxon>
        <taxon>Scleroderma</taxon>
    </lineage>
</organism>
<reference evidence="1 2" key="1">
    <citation type="submission" date="2014-04" db="EMBL/GenBank/DDBJ databases">
        <authorList>
            <consortium name="DOE Joint Genome Institute"/>
            <person name="Kuo A."/>
            <person name="Kohler A."/>
            <person name="Nagy L.G."/>
            <person name="Floudas D."/>
            <person name="Copeland A."/>
            <person name="Barry K.W."/>
            <person name="Cichocki N."/>
            <person name="Veneault-Fourrey C."/>
            <person name="LaButti K."/>
            <person name="Lindquist E.A."/>
            <person name="Lipzen A."/>
            <person name="Lundell T."/>
            <person name="Morin E."/>
            <person name="Murat C."/>
            <person name="Sun H."/>
            <person name="Tunlid A."/>
            <person name="Henrissat B."/>
            <person name="Grigoriev I.V."/>
            <person name="Hibbett D.S."/>
            <person name="Martin F."/>
            <person name="Nordberg H.P."/>
            <person name="Cantor M.N."/>
            <person name="Hua S.X."/>
        </authorList>
    </citation>
    <scope>NUCLEOTIDE SEQUENCE [LARGE SCALE GENOMIC DNA]</scope>
    <source>
        <strain evidence="1 2">Foug A</strain>
    </source>
</reference>
<name>A0A0C3DEM1_9AGAM</name>
<dbReference type="InParanoid" id="A0A0C3DEM1"/>
<evidence type="ECO:0000313" key="1">
    <source>
        <dbReference type="EMBL" id="KIM54536.1"/>
    </source>
</evidence>
<protein>
    <recommendedName>
        <fullName evidence="3">F-box domain-containing protein</fullName>
    </recommendedName>
</protein>
<reference evidence="2" key="2">
    <citation type="submission" date="2015-01" db="EMBL/GenBank/DDBJ databases">
        <title>Evolutionary Origins and Diversification of the Mycorrhizal Mutualists.</title>
        <authorList>
            <consortium name="DOE Joint Genome Institute"/>
            <consortium name="Mycorrhizal Genomics Consortium"/>
            <person name="Kohler A."/>
            <person name="Kuo A."/>
            <person name="Nagy L.G."/>
            <person name="Floudas D."/>
            <person name="Copeland A."/>
            <person name="Barry K.W."/>
            <person name="Cichocki N."/>
            <person name="Veneault-Fourrey C."/>
            <person name="LaButti K."/>
            <person name="Lindquist E.A."/>
            <person name="Lipzen A."/>
            <person name="Lundell T."/>
            <person name="Morin E."/>
            <person name="Murat C."/>
            <person name="Riley R."/>
            <person name="Ohm R."/>
            <person name="Sun H."/>
            <person name="Tunlid A."/>
            <person name="Henrissat B."/>
            <person name="Grigoriev I.V."/>
            <person name="Hibbett D.S."/>
            <person name="Martin F."/>
        </authorList>
    </citation>
    <scope>NUCLEOTIDE SEQUENCE [LARGE SCALE GENOMIC DNA]</scope>
    <source>
        <strain evidence="2">Foug A</strain>
    </source>
</reference>
<gene>
    <name evidence="1" type="ORF">SCLCIDRAFT_31051</name>
</gene>
<dbReference type="Proteomes" id="UP000053989">
    <property type="component" value="Unassembled WGS sequence"/>
</dbReference>
<dbReference type="EMBL" id="KN822153">
    <property type="protein sequence ID" value="KIM54536.1"/>
    <property type="molecule type" value="Genomic_DNA"/>
</dbReference>
<keyword evidence="2" id="KW-1185">Reference proteome</keyword>
<sequence length="265" mass="30294">MVLATTHRWRSLTITYNDSGCQFLIERLGHTVFPLLTHLSISRCGNDRPKFLYPECVPAIKHLETCITAFIPPFPSALEELAIGSPDLPMLWTSCSLQIPSLQGLKALSFRGHTGEWRIRHGSIYLPLLTRLSFDVSHAEELLCVFSVPSLTHVNYLQRRYETMLAAFNGIPSKLENVHKLRLKLPSQESYPTREDYHAGLIVLCLTAPEVRGMEVMAYNLDELLDCQQGVYPIDHWVHLEKFTVIGDVYQLNEMGRYIALWLKQ</sequence>
<evidence type="ECO:0000313" key="2">
    <source>
        <dbReference type="Proteomes" id="UP000053989"/>
    </source>
</evidence>
<proteinExistence type="predicted"/>
<dbReference type="AlphaFoldDB" id="A0A0C3DEM1"/>